<evidence type="ECO:0000256" key="3">
    <source>
        <dbReference type="RuleBase" id="RU003476"/>
    </source>
</evidence>
<dbReference type="PRINTS" id="PR00502">
    <property type="entry name" value="NUDIXFAMILY"/>
</dbReference>
<dbReference type="PROSITE" id="PS51462">
    <property type="entry name" value="NUDIX"/>
    <property type="match status" value="1"/>
</dbReference>
<dbReference type="PANTHER" id="PTHR43736:SF1">
    <property type="entry name" value="DIHYDRONEOPTERIN TRIPHOSPHATE DIPHOSPHATASE"/>
    <property type="match status" value="1"/>
</dbReference>
<organism evidence="5 6">
    <name type="scientific">Scytonema hofmannii PCC 7110</name>
    <dbReference type="NCBI Taxonomy" id="128403"/>
    <lineage>
        <taxon>Bacteria</taxon>
        <taxon>Bacillati</taxon>
        <taxon>Cyanobacteriota</taxon>
        <taxon>Cyanophyceae</taxon>
        <taxon>Nostocales</taxon>
        <taxon>Scytonemataceae</taxon>
        <taxon>Scytonema</taxon>
    </lineage>
</organism>
<dbReference type="Gene3D" id="3.90.79.10">
    <property type="entry name" value="Nucleoside Triphosphate Pyrophosphohydrolase"/>
    <property type="match status" value="1"/>
</dbReference>
<dbReference type="SUPFAM" id="SSF55811">
    <property type="entry name" value="Nudix"/>
    <property type="match status" value="1"/>
</dbReference>
<dbReference type="InterPro" id="IPR020084">
    <property type="entry name" value="NUDIX_hydrolase_CS"/>
</dbReference>
<gene>
    <name evidence="5" type="ORF">WA1_41460</name>
</gene>
<evidence type="ECO:0000313" key="6">
    <source>
        <dbReference type="Proteomes" id="UP000076925"/>
    </source>
</evidence>
<sequence length="164" mass="18340">MNNFAFMDVAVQSTRSLWRFGQTVLGIIFRHPVPGTSIIPILPDGRIVLIRRRDNGLWALPGGMVDWGEDVPSAVGRELREETGLELVKIRRLVGVYSAPDRDPRIHSICIVVEADVRGDMDVQDTLEVMEIQAFPVNSLPPGKMSHDHTRQLQDYLNGLTTLA</sequence>
<dbReference type="Proteomes" id="UP000076925">
    <property type="component" value="Unassembled WGS sequence"/>
</dbReference>
<comment type="similarity">
    <text evidence="1 3">Belongs to the Nudix hydrolase family.</text>
</comment>
<accession>A0A139WUX5</accession>
<evidence type="ECO:0000313" key="5">
    <source>
        <dbReference type="EMBL" id="KYC36203.1"/>
    </source>
</evidence>
<protein>
    <submittedName>
        <fullName evidence="5">NUDIX hydrolase</fullName>
    </submittedName>
</protein>
<dbReference type="CDD" id="cd18873">
    <property type="entry name" value="NUDIX_NadM_like"/>
    <property type="match status" value="1"/>
</dbReference>
<dbReference type="STRING" id="128403.WA1_41460"/>
<dbReference type="AlphaFoldDB" id="A0A139WUX5"/>
<dbReference type="Pfam" id="PF00293">
    <property type="entry name" value="NUDIX"/>
    <property type="match status" value="1"/>
</dbReference>
<dbReference type="InterPro" id="IPR015797">
    <property type="entry name" value="NUDIX_hydrolase-like_dom_sf"/>
</dbReference>
<evidence type="ECO:0000256" key="2">
    <source>
        <dbReference type="ARBA" id="ARBA00022801"/>
    </source>
</evidence>
<feature type="domain" description="Nudix hydrolase" evidence="4">
    <location>
        <begin position="31"/>
        <end position="157"/>
    </location>
</feature>
<comment type="caution">
    <text evidence="5">The sequence shown here is derived from an EMBL/GenBank/DDBJ whole genome shotgun (WGS) entry which is preliminary data.</text>
</comment>
<dbReference type="PANTHER" id="PTHR43736">
    <property type="entry name" value="ADP-RIBOSE PYROPHOSPHATASE"/>
    <property type="match status" value="1"/>
</dbReference>
<evidence type="ECO:0000256" key="1">
    <source>
        <dbReference type="ARBA" id="ARBA00005582"/>
    </source>
</evidence>
<dbReference type="InterPro" id="IPR000086">
    <property type="entry name" value="NUDIX_hydrolase_dom"/>
</dbReference>
<dbReference type="EMBL" id="ANNX02000047">
    <property type="protein sequence ID" value="KYC36203.1"/>
    <property type="molecule type" value="Genomic_DNA"/>
</dbReference>
<reference evidence="5 6" key="1">
    <citation type="journal article" date="2013" name="Genome Biol. Evol.">
        <title>Genomes of Stigonematalean cyanobacteria (subsection V) and the evolution of oxygenic photosynthesis from prokaryotes to plastids.</title>
        <authorList>
            <person name="Dagan T."/>
            <person name="Roettger M."/>
            <person name="Stucken K."/>
            <person name="Landan G."/>
            <person name="Koch R."/>
            <person name="Major P."/>
            <person name="Gould S.B."/>
            <person name="Goremykin V.V."/>
            <person name="Rippka R."/>
            <person name="Tandeau de Marsac N."/>
            <person name="Gugger M."/>
            <person name="Lockhart P.J."/>
            <person name="Allen J.F."/>
            <person name="Brune I."/>
            <person name="Maus I."/>
            <person name="Puhler A."/>
            <person name="Martin W.F."/>
        </authorList>
    </citation>
    <scope>NUCLEOTIDE SEQUENCE [LARGE SCALE GENOMIC DNA]</scope>
    <source>
        <strain evidence="5 6">PCC 7110</strain>
    </source>
</reference>
<dbReference type="GO" id="GO:0016787">
    <property type="term" value="F:hydrolase activity"/>
    <property type="evidence" value="ECO:0007669"/>
    <property type="project" value="UniProtKB-KW"/>
</dbReference>
<dbReference type="InterPro" id="IPR020476">
    <property type="entry name" value="Nudix_hydrolase"/>
</dbReference>
<name>A0A139WUX5_9CYAN</name>
<proteinExistence type="inferred from homology"/>
<keyword evidence="6" id="KW-1185">Reference proteome</keyword>
<dbReference type="PROSITE" id="PS00893">
    <property type="entry name" value="NUDIX_BOX"/>
    <property type="match status" value="1"/>
</dbReference>
<keyword evidence="2 3" id="KW-0378">Hydrolase</keyword>
<evidence type="ECO:0000259" key="4">
    <source>
        <dbReference type="PROSITE" id="PS51462"/>
    </source>
</evidence>